<dbReference type="InterPro" id="IPR001138">
    <property type="entry name" value="Zn2Cys6_DnaBD"/>
</dbReference>
<comment type="subcellular location">
    <subcellularLocation>
        <location evidence="3">Nucleus</location>
    </subcellularLocation>
</comment>
<evidence type="ECO:0000259" key="21">
    <source>
        <dbReference type="PROSITE" id="PS50016"/>
    </source>
</evidence>
<dbReference type="InterPro" id="IPR011011">
    <property type="entry name" value="Znf_FYVE_PHD"/>
</dbReference>
<keyword evidence="14" id="KW-0805">Transcription regulation</keyword>
<evidence type="ECO:0000313" key="23">
    <source>
        <dbReference type="EMBL" id="KAF9696810.1"/>
    </source>
</evidence>
<keyword evidence="8 19" id="KW-0863">Zinc-finger</keyword>
<feature type="compositionally biased region" description="Low complexity" evidence="20">
    <location>
        <begin position="432"/>
        <end position="443"/>
    </location>
</feature>
<comment type="similarity">
    <text evidence="4">Belongs to the JHDM1 histone demethylase family.</text>
</comment>
<reference evidence="23" key="2">
    <citation type="submission" date="2020-09" db="EMBL/GenBank/DDBJ databases">
        <title>Reference genome assembly for Australian Ascochyta lentis isolate Al4.</title>
        <authorList>
            <person name="Lee R.C."/>
            <person name="Farfan-Caceres L.M."/>
            <person name="Debler J.W."/>
            <person name="Williams A.H."/>
            <person name="Henares B.M."/>
        </authorList>
    </citation>
    <scope>NUCLEOTIDE SEQUENCE</scope>
    <source>
        <strain evidence="23">Al4</strain>
    </source>
</reference>
<dbReference type="InterPro" id="IPR019786">
    <property type="entry name" value="Zinc_finger_PHD-type_CS"/>
</dbReference>
<evidence type="ECO:0000256" key="8">
    <source>
        <dbReference type="ARBA" id="ARBA00022771"/>
    </source>
</evidence>
<evidence type="ECO:0000259" key="22">
    <source>
        <dbReference type="PROSITE" id="PS51184"/>
    </source>
</evidence>
<dbReference type="GO" id="GO:0008270">
    <property type="term" value="F:zinc ion binding"/>
    <property type="evidence" value="ECO:0007669"/>
    <property type="project" value="UniProtKB-KW"/>
</dbReference>
<dbReference type="SMART" id="SM00249">
    <property type="entry name" value="PHD"/>
    <property type="match status" value="1"/>
</dbReference>
<feature type="compositionally biased region" description="Basic residues" evidence="20">
    <location>
        <begin position="373"/>
        <end position="386"/>
    </location>
</feature>
<evidence type="ECO:0000256" key="15">
    <source>
        <dbReference type="ARBA" id="ARBA00023163"/>
    </source>
</evidence>
<feature type="region of interest" description="Disordered" evidence="20">
    <location>
        <begin position="645"/>
        <end position="672"/>
    </location>
</feature>
<feature type="region of interest" description="Disordered" evidence="20">
    <location>
        <begin position="1372"/>
        <end position="1513"/>
    </location>
</feature>
<dbReference type="PROSITE" id="PS51184">
    <property type="entry name" value="JMJC"/>
    <property type="match status" value="1"/>
</dbReference>
<feature type="region of interest" description="Disordered" evidence="20">
    <location>
        <begin position="276"/>
        <end position="452"/>
    </location>
</feature>
<feature type="domain" description="JmjC" evidence="22">
    <location>
        <begin position="762"/>
        <end position="905"/>
    </location>
</feature>
<evidence type="ECO:0000256" key="5">
    <source>
        <dbReference type="ARBA" id="ARBA00013246"/>
    </source>
</evidence>
<sequence>MRRITSFKPQYRQPAARSPTPPPPLYEPLSPVLPPAVHPAGLHRDDAHPHPHPHPHHTHSNGAPAPPSVAADCSRPLGHHALSPATHPSHAPHPSHAYPPPQPPPSCSWPPGSPIDALADAALTTAHRPSSHHVDHTRRASYTAAAASSPTALPLALPLAEPAPKHAYPRDPAYTYDERPAKRARSEFYSTSSPTYGLQHSRPATSHNPGWSYNVEHMVDAGMRMYQHHRAPAPKQEHNPDKRLSDAQLLLDFFQVSAHTAQTPPSTAKRLSISQVAPPAHPPHYPPHHSPHHHHHPPAPTSPHALPSQHLFHHAQHPHHSSDLAHVPEPPSLPTDATLPAPAVQTRTPPQDKSTAQPPPPMSNTATAEDAKPKKHQGWPKGKPRGPRNTPSSSKRKKATPKPKAAPSSTTKGTLDQLQPLHPNGMPAAANPSTSSSSTVTPPHDQPSGLRRHSFSNSFLVLPTADLPSEAVRAQSVPLHVFLDTASPPTEPTRRTKARQANEPDLICASCKSSDSEVKVGDGEQWIGCDGCKEWYHYACAGFNSEREVRDVNKFYCEPCRPRFGQTTKVRKSIRAHTTVDYAGLNEGVLKTSDDNPEHHYIAAFKNGGIEFTPEMFARMPPELVSADFLQKSNGFKEPILIPGALNPRPWSSSPDTTAEQPQQTHDELDSPFELETMADDGQDKLGMVIPQGLTVRRVAELYGPNETVPVIDVKAQEGEGKKWTMSKWADYYEQQGEKPVRNVISLEVSRSRLGKLIRRPKAVRDLDLQDSVWRDDDKFAPPPVQFYCLMSVADCFTDFHIDFGGSSVYYHIVKGRKVFFFIPPTKQNMKKYEEWCLSPNQGHDWLGKQVKECYRVDLYPGDTMLIPSGWIHAVWTPEDSLVIGGNFLTRIHYGMQLQVLEVEKNTKVAQMFRYPFFQKIMWLTLIKYLEEDPVPESVQELLQRGEKFKRDTPVYCEPDKFGHNSHLGPANYNKRYYPKHELEGLGEVLNYIHRTVMISLDKIEMPQKTRNAVMRSIPKGHGDPVVLERQFAMWIAWKRGNETIPAWAVSDIAPPETVDAVEKKMSVSPVKRVEREPQPELPKIPAERLPDPIRTYDVSPPSGDAAPMVEPVTPSSTAPLTGFLRPGANNPHITTPKTSQLGPKRVACDACRKRRIRCKHKDELVDSSKPGMHTIDLSGSYGISVKRRLSDHSIAEGSAAVVAGPVNGGPIMADVNGDPYALKSGRVKACADCRKSKRRCIHDEYGNVDPIKANEVPVPRGSAAKRRRVSDEDSAGMSKRMKMESAMDDGGVISGDVHHSRHSLPHQFSVGGSLLQDIAYSAQQALNQRPEEELMPIDPALQGYANSDYSSANMAPSYPPLGDVIMSSIEQQHGHPQSMDGVEYAESNGQQQGPSIEPLTPGPPSYHNHGNHEDTQHTETNGYMSYPPAQHDAVRPVSSPVSPRHVQSMSPTSPTTHNHNMFTTNSDFPPPVTPITHHRTATSSNHKSGQRHSRTPKSTPGGRRRDSKDGIKLEQGLTMAMTLGMGINLDFIDPNLDQASRDLIKQLQAEEHGLRRRSRGETSVASPSHAPAHAPAQVTPTRAQAGV</sequence>
<dbReference type="InterPro" id="IPR003347">
    <property type="entry name" value="JmjC_dom"/>
</dbReference>
<comment type="catalytic activity">
    <reaction evidence="18">
        <text>N(6),N(6)-dimethyl-L-lysyl(36)-[histone H3] + 2 2-oxoglutarate + 2 O2 = L-lysyl(36)-[histone H3] + 2 formaldehyde + 2 succinate + 2 CO2</text>
        <dbReference type="Rhea" id="RHEA:42032"/>
        <dbReference type="Rhea" id="RHEA-COMP:9785"/>
        <dbReference type="Rhea" id="RHEA-COMP:9787"/>
        <dbReference type="ChEBI" id="CHEBI:15379"/>
        <dbReference type="ChEBI" id="CHEBI:16526"/>
        <dbReference type="ChEBI" id="CHEBI:16810"/>
        <dbReference type="ChEBI" id="CHEBI:16842"/>
        <dbReference type="ChEBI" id="CHEBI:29969"/>
        <dbReference type="ChEBI" id="CHEBI:30031"/>
        <dbReference type="ChEBI" id="CHEBI:61976"/>
        <dbReference type="EC" id="1.14.11.27"/>
    </reaction>
</comment>
<feature type="region of interest" description="Disordered" evidence="20">
    <location>
        <begin position="1"/>
        <end position="114"/>
    </location>
</feature>
<feature type="compositionally biased region" description="Basic and acidic residues" evidence="20">
    <location>
        <begin position="1504"/>
        <end position="1513"/>
    </location>
</feature>
<evidence type="ECO:0000256" key="11">
    <source>
        <dbReference type="ARBA" id="ARBA00022964"/>
    </source>
</evidence>
<evidence type="ECO:0000256" key="18">
    <source>
        <dbReference type="ARBA" id="ARBA00047915"/>
    </source>
</evidence>
<evidence type="ECO:0000256" key="9">
    <source>
        <dbReference type="ARBA" id="ARBA00022833"/>
    </source>
</evidence>
<dbReference type="Pfam" id="PF17811">
    <property type="entry name" value="JHD"/>
    <property type="match status" value="1"/>
</dbReference>
<dbReference type="CDD" id="cd15517">
    <property type="entry name" value="PHD_TCF19_like"/>
    <property type="match status" value="1"/>
</dbReference>
<keyword evidence="15" id="KW-0804">Transcription</keyword>
<dbReference type="EMBL" id="RZGK01000009">
    <property type="protein sequence ID" value="KAF9696810.1"/>
    <property type="molecule type" value="Genomic_DNA"/>
</dbReference>
<dbReference type="PROSITE" id="PS01359">
    <property type="entry name" value="ZF_PHD_1"/>
    <property type="match status" value="1"/>
</dbReference>
<name>A0A8H7J233_9PLEO</name>
<feature type="compositionally biased region" description="Pro residues" evidence="20">
    <location>
        <begin position="19"/>
        <end position="37"/>
    </location>
</feature>
<evidence type="ECO:0000256" key="14">
    <source>
        <dbReference type="ARBA" id="ARBA00023015"/>
    </source>
</evidence>
<evidence type="ECO:0000256" key="20">
    <source>
        <dbReference type="SAM" id="MobiDB-lite"/>
    </source>
</evidence>
<comment type="cofactor">
    <cofactor evidence="1">
        <name>Fe(2+)</name>
        <dbReference type="ChEBI" id="CHEBI:29033"/>
    </cofactor>
</comment>
<dbReference type="SMART" id="SM00558">
    <property type="entry name" value="JmjC"/>
    <property type="match status" value="1"/>
</dbReference>
<keyword evidence="24" id="KW-1185">Reference proteome</keyword>
<evidence type="ECO:0000256" key="10">
    <source>
        <dbReference type="ARBA" id="ARBA00022853"/>
    </source>
</evidence>
<dbReference type="GO" id="GO:0005634">
    <property type="term" value="C:nucleus"/>
    <property type="evidence" value="ECO:0007669"/>
    <property type="project" value="UniProtKB-SubCell"/>
</dbReference>
<evidence type="ECO:0000256" key="1">
    <source>
        <dbReference type="ARBA" id="ARBA00001954"/>
    </source>
</evidence>
<keyword evidence="13" id="KW-0408">Iron</keyword>
<keyword evidence="16" id="KW-0539">Nucleus</keyword>
<feature type="compositionally biased region" description="Low complexity" evidence="20">
    <location>
        <begin position="79"/>
        <end position="96"/>
    </location>
</feature>
<dbReference type="Pfam" id="PF00628">
    <property type="entry name" value="PHD"/>
    <property type="match status" value="1"/>
</dbReference>
<feature type="compositionally biased region" description="Polar residues" evidence="20">
    <location>
        <begin position="1440"/>
        <end position="1468"/>
    </location>
</feature>
<feature type="domain" description="PHD-type" evidence="21">
    <location>
        <begin position="505"/>
        <end position="563"/>
    </location>
</feature>
<organism evidence="23 24">
    <name type="scientific">Ascochyta lentis</name>
    <dbReference type="NCBI Taxonomy" id="205686"/>
    <lineage>
        <taxon>Eukaryota</taxon>
        <taxon>Fungi</taxon>
        <taxon>Dikarya</taxon>
        <taxon>Ascomycota</taxon>
        <taxon>Pezizomycotina</taxon>
        <taxon>Dothideomycetes</taxon>
        <taxon>Pleosporomycetidae</taxon>
        <taxon>Pleosporales</taxon>
        <taxon>Pleosporineae</taxon>
        <taxon>Didymellaceae</taxon>
        <taxon>Ascochyta</taxon>
    </lineage>
</organism>
<dbReference type="InterPro" id="IPR041070">
    <property type="entry name" value="JHD"/>
</dbReference>
<feature type="region of interest" description="Disordered" evidence="20">
    <location>
        <begin position="1260"/>
        <end position="1280"/>
    </location>
</feature>
<evidence type="ECO:0000256" key="4">
    <source>
        <dbReference type="ARBA" id="ARBA00008037"/>
    </source>
</evidence>
<accession>A0A8H7J233</accession>
<gene>
    <name evidence="23" type="ORF">EKO04_005423</name>
</gene>
<feature type="compositionally biased region" description="Polar residues" evidence="20">
    <location>
        <begin position="345"/>
        <end position="356"/>
    </location>
</feature>
<dbReference type="GO" id="GO:0140680">
    <property type="term" value="F:histone H3K36me/H3K36me2 demethylase activity"/>
    <property type="evidence" value="ECO:0007669"/>
    <property type="project" value="UniProtKB-EC"/>
</dbReference>
<dbReference type="InterPro" id="IPR050690">
    <property type="entry name" value="JHDM1_Histone_Demethylase"/>
</dbReference>
<keyword evidence="10" id="KW-0156">Chromatin regulator</keyword>
<evidence type="ECO:0000256" key="3">
    <source>
        <dbReference type="ARBA" id="ARBA00004123"/>
    </source>
</evidence>
<proteinExistence type="inferred from homology"/>
<evidence type="ECO:0000256" key="17">
    <source>
        <dbReference type="ARBA" id="ARBA00031083"/>
    </source>
</evidence>
<evidence type="ECO:0000256" key="13">
    <source>
        <dbReference type="ARBA" id="ARBA00023004"/>
    </source>
</evidence>
<feature type="region of interest" description="Disordered" evidence="20">
    <location>
        <begin position="1070"/>
        <end position="1094"/>
    </location>
</feature>
<dbReference type="GO" id="GO:0000981">
    <property type="term" value="F:DNA-binding transcription factor activity, RNA polymerase II-specific"/>
    <property type="evidence" value="ECO:0007669"/>
    <property type="project" value="InterPro"/>
</dbReference>
<evidence type="ECO:0000256" key="7">
    <source>
        <dbReference type="ARBA" id="ARBA00022723"/>
    </source>
</evidence>
<evidence type="ECO:0000313" key="24">
    <source>
        <dbReference type="Proteomes" id="UP000651452"/>
    </source>
</evidence>
<feature type="compositionally biased region" description="Polar residues" evidence="20">
    <location>
        <begin position="650"/>
        <end position="664"/>
    </location>
</feature>
<dbReference type="Proteomes" id="UP000651452">
    <property type="component" value="Unassembled WGS sequence"/>
</dbReference>
<dbReference type="PANTHER" id="PTHR23123">
    <property type="entry name" value="PHD/F-BOX CONTAINING PROTEIN"/>
    <property type="match status" value="1"/>
</dbReference>
<feature type="compositionally biased region" description="Basic residues" evidence="20">
    <location>
        <begin position="50"/>
        <end position="59"/>
    </location>
</feature>
<dbReference type="PROSITE" id="PS50016">
    <property type="entry name" value="ZF_PHD_2"/>
    <property type="match status" value="1"/>
</dbReference>
<keyword evidence="9" id="KW-0862">Zinc</keyword>
<protein>
    <recommendedName>
        <fullName evidence="6">JmjC domain-containing histone demethylation protein 1</fullName>
        <ecNumber evidence="5">1.14.11.27</ecNumber>
    </recommendedName>
    <alternativeName>
        <fullName evidence="17">[Histone-H3]-lysine-36 demethylase 1</fullName>
    </alternativeName>
</protein>
<feature type="compositionally biased region" description="Basic and acidic residues" evidence="20">
    <location>
        <begin position="1070"/>
        <end position="1079"/>
    </location>
</feature>
<evidence type="ECO:0000256" key="6">
    <source>
        <dbReference type="ARBA" id="ARBA00015153"/>
    </source>
</evidence>
<dbReference type="OrthoDB" id="5876800at2759"/>
<feature type="compositionally biased region" description="Pro residues" evidence="20">
    <location>
        <begin position="97"/>
        <end position="113"/>
    </location>
</feature>
<feature type="region of interest" description="Disordered" evidence="20">
    <location>
        <begin position="1550"/>
        <end position="1588"/>
    </location>
</feature>
<feature type="compositionally biased region" description="Low complexity" evidence="20">
    <location>
        <begin position="1566"/>
        <end position="1577"/>
    </location>
</feature>
<dbReference type="CDD" id="cd00067">
    <property type="entry name" value="GAL4"/>
    <property type="match status" value="1"/>
</dbReference>
<evidence type="ECO:0000256" key="2">
    <source>
        <dbReference type="ARBA" id="ARBA00003909"/>
    </source>
</evidence>
<dbReference type="Pfam" id="PF02373">
    <property type="entry name" value="JmjC"/>
    <property type="match status" value="1"/>
</dbReference>
<dbReference type="SUPFAM" id="SSF51197">
    <property type="entry name" value="Clavaminate synthase-like"/>
    <property type="match status" value="1"/>
</dbReference>
<feature type="compositionally biased region" description="Low complexity" evidence="20">
    <location>
        <begin position="402"/>
        <end position="412"/>
    </location>
</feature>
<reference evidence="23" key="1">
    <citation type="submission" date="2018-12" db="EMBL/GenBank/DDBJ databases">
        <authorList>
            <person name="Syme R.A."/>
            <person name="Farfan-Caceres L."/>
            <person name="Lichtenzveig J."/>
        </authorList>
    </citation>
    <scope>NUCLEOTIDE SEQUENCE</scope>
    <source>
        <strain evidence="23">Al4</strain>
    </source>
</reference>
<evidence type="ECO:0000256" key="19">
    <source>
        <dbReference type="PROSITE-ProRule" id="PRU00146"/>
    </source>
</evidence>
<dbReference type="Gene3D" id="3.30.40.10">
    <property type="entry name" value="Zinc/RING finger domain, C3HC4 (zinc finger)"/>
    <property type="match status" value="1"/>
</dbReference>
<dbReference type="SUPFAM" id="SSF57903">
    <property type="entry name" value="FYVE/PHD zinc finger"/>
    <property type="match status" value="1"/>
</dbReference>
<evidence type="ECO:0000256" key="16">
    <source>
        <dbReference type="ARBA" id="ARBA00023242"/>
    </source>
</evidence>
<dbReference type="Gene3D" id="2.60.120.650">
    <property type="entry name" value="Cupin"/>
    <property type="match status" value="1"/>
</dbReference>
<dbReference type="EC" id="1.14.11.27" evidence="5"/>
<dbReference type="InterPro" id="IPR013083">
    <property type="entry name" value="Znf_RING/FYVE/PHD"/>
</dbReference>
<keyword evidence="7" id="KW-0479">Metal-binding</keyword>
<keyword evidence="11" id="KW-0223">Dioxygenase</keyword>
<dbReference type="InterPro" id="IPR019787">
    <property type="entry name" value="Znf_PHD-finger"/>
</dbReference>
<feature type="compositionally biased region" description="Basic residues" evidence="20">
    <location>
        <begin position="286"/>
        <end position="297"/>
    </location>
</feature>
<evidence type="ECO:0000256" key="12">
    <source>
        <dbReference type="ARBA" id="ARBA00023002"/>
    </source>
</evidence>
<comment type="caution">
    <text evidence="23">The sequence shown here is derived from an EMBL/GenBank/DDBJ whole genome shotgun (WGS) entry which is preliminary data.</text>
</comment>
<dbReference type="InterPro" id="IPR001965">
    <property type="entry name" value="Znf_PHD"/>
</dbReference>
<feature type="compositionally biased region" description="Polar residues" evidence="20">
    <location>
        <begin position="1579"/>
        <end position="1588"/>
    </location>
</feature>
<comment type="function">
    <text evidence="2">Histone demethylase that specifically demethylates 'Lys-36' of histone H3, thereby playing a central role in histone code.</text>
</comment>
<keyword evidence="12" id="KW-0560">Oxidoreductase</keyword>